<dbReference type="InterPro" id="IPR052733">
    <property type="entry name" value="Chloroplast_QOR"/>
</dbReference>
<protein>
    <submittedName>
        <fullName evidence="2">NADPH:quinone reductase</fullName>
    </submittedName>
</protein>
<dbReference type="Proteomes" id="UP000199025">
    <property type="component" value="Unassembled WGS sequence"/>
</dbReference>
<dbReference type="InterPro" id="IPR013154">
    <property type="entry name" value="ADH-like_N"/>
</dbReference>
<reference evidence="2 3" key="1">
    <citation type="submission" date="2016-10" db="EMBL/GenBank/DDBJ databases">
        <authorList>
            <person name="de Groot N.N."/>
        </authorList>
    </citation>
    <scope>NUCLEOTIDE SEQUENCE [LARGE SCALE GENOMIC DNA]</scope>
    <source>
        <strain evidence="2 3">DSM 44468</strain>
    </source>
</reference>
<feature type="domain" description="Enoyl reductase (ER)" evidence="1">
    <location>
        <begin position="10"/>
        <end position="309"/>
    </location>
</feature>
<dbReference type="InterPro" id="IPR011032">
    <property type="entry name" value="GroES-like_sf"/>
</dbReference>
<proteinExistence type="predicted"/>
<dbReference type="CDD" id="cd05289">
    <property type="entry name" value="MDR_like_2"/>
    <property type="match status" value="1"/>
</dbReference>
<evidence type="ECO:0000313" key="2">
    <source>
        <dbReference type="EMBL" id="SFJ41912.1"/>
    </source>
</evidence>
<dbReference type="RefSeq" id="WP_091505894.1">
    <property type="nucleotide sequence ID" value="NZ_FORP01000005.1"/>
</dbReference>
<dbReference type="Gene3D" id="3.90.180.10">
    <property type="entry name" value="Medium-chain alcohol dehydrogenases, catalytic domain"/>
    <property type="match status" value="1"/>
</dbReference>
<dbReference type="Gene3D" id="3.40.50.720">
    <property type="entry name" value="NAD(P)-binding Rossmann-like Domain"/>
    <property type="match status" value="1"/>
</dbReference>
<dbReference type="AlphaFoldDB" id="A0A1I3R803"/>
<dbReference type="Pfam" id="PF08240">
    <property type="entry name" value="ADH_N"/>
    <property type="match status" value="1"/>
</dbReference>
<dbReference type="EMBL" id="FORP01000005">
    <property type="protein sequence ID" value="SFJ41912.1"/>
    <property type="molecule type" value="Genomic_DNA"/>
</dbReference>
<dbReference type="Pfam" id="PF13602">
    <property type="entry name" value="ADH_zinc_N_2"/>
    <property type="match status" value="1"/>
</dbReference>
<name>A0A1I3R803_9PSEU</name>
<dbReference type="SMART" id="SM00829">
    <property type="entry name" value="PKS_ER"/>
    <property type="match status" value="1"/>
</dbReference>
<dbReference type="GO" id="GO:0016491">
    <property type="term" value="F:oxidoreductase activity"/>
    <property type="evidence" value="ECO:0007669"/>
    <property type="project" value="InterPro"/>
</dbReference>
<organism evidence="2 3">
    <name type="scientific">Amycolatopsis sacchari</name>
    <dbReference type="NCBI Taxonomy" id="115433"/>
    <lineage>
        <taxon>Bacteria</taxon>
        <taxon>Bacillati</taxon>
        <taxon>Actinomycetota</taxon>
        <taxon>Actinomycetes</taxon>
        <taxon>Pseudonocardiales</taxon>
        <taxon>Pseudonocardiaceae</taxon>
        <taxon>Amycolatopsis</taxon>
    </lineage>
</organism>
<dbReference type="PANTHER" id="PTHR44013:SF1">
    <property type="entry name" value="ZINC-TYPE ALCOHOL DEHYDROGENASE-LIKE PROTEIN C16A3.02C"/>
    <property type="match status" value="1"/>
</dbReference>
<dbReference type="PANTHER" id="PTHR44013">
    <property type="entry name" value="ZINC-TYPE ALCOHOL DEHYDROGENASE-LIKE PROTEIN C16A3.02C"/>
    <property type="match status" value="1"/>
</dbReference>
<accession>A0A1I3R803</accession>
<dbReference type="OrthoDB" id="9801186at2"/>
<keyword evidence="3" id="KW-1185">Reference proteome</keyword>
<dbReference type="InterPro" id="IPR020843">
    <property type="entry name" value="ER"/>
</dbReference>
<dbReference type="SUPFAM" id="SSF50129">
    <property type="entry name" value="GroES-like"/>
    <property type="match status" value="1"/>
</dbReference>
<dbReference type="InterPro" id="IPR036291">
    <property type="entry name" value="NAD(P)-bd_dom_sf"/>
</dbReference>
<dbReference type="SUPFAM" id="SSF51735">
    <property type="entry name" value="NAD(P)-binding Rossmann-fold domains"/>
    <property type="match status" value="1"/>
</dbReference>
<dbReference type="STRING" id="115433.SAMN05421835_105164"/>
<evidence type="ECO:0000259" key="1">
    <source>
        <dbReference type="SMART" id="SM00829"/>
    </source>
</evidence>
<gene>
    <name evidence="2" type="ORF">SAMN05421835_105164</name>
</gene>
<evidence type="ECO:0000313" key="3">
    <source>
        <dbReference type="Proteomes" id="UP000199025"/>
    </source>
</evidence>
<sequence>MKAMRFSEYGDPGVLRYEDVELPVPAAGQVRVRVTATSFNGVDGNIRGGFMQGPIPVELPHTPGIDVAGTVDALGEGVDGLAVGDRVIGFLPMDKPGAAAEYVLAPAEVLVPAPTSIPLADAAALPVVGLTAYQALFDHGKLTAGQRVLINGAGGAVGGYAVQLAKRADAHVIATASPRTGEAVKSAGADEVIDHTTTDVLSAVSEPVDVVLNLAPVAPEQLAALVGLIRRGGVLVNTTVWMPAPSDDERGVRGIDLFVRSDTGQLSQLVELIDRGELRVDVARRVPLAELPSVHAQAAAGELAGKVVITVAPEGR</sequence>